<protein>
    <submittedName>
        <fullName evidence="5">Glycoside hydrolase family 3 C-terminal domain-containing protein</fullName>
    </submittedName>
</protein>
<reference evidence="5" key="1">
    <citation type="journal article" date="2021" name="PeerJ">
        <title>Extensive microbial diversity within the chicken gut microbiome revealed by metagenomics and culture.</title>
        <authorList>
            <person name="Gilroy R."/>
            <person name="Ravi A."/>
            <person name="Getino M."/>
            <person name="Pursley I."/>
            <person name="Horton D.L."/>
            <person name="Alikhan N.F."/>
            <person name="Baker D."/>
            <person name="Gharbi K."/>
            <person name="Hall N."/>
            <person name="Watson M."/>
            <person name="Adriaenssens E.M."/>
            <person name="Foster-Nyarko E."/>
            <person name="Jarju S."/>
            <person name="Secka A."/>
            <person name="Antonio M."/>
            <person name="Oren A."/>
            <person name="Chaudhuri R.R."/>
            <person name="La Ragione R."/>
            <person name="Hildebrand F."/>
            <person name="Pallen M.J."/>
        </authorList>
    </citation>
    <scope>NUCLEOTIDE SEQUENCE</scope>
    <source>
        <strain evidence="5">ChiGjej1B1-1692</strain>
    </source>
</reference>
<dbReference type="Proteomes" id="UP000823894">
    <property type="component" value="Unassembled WGS sequence"/>
</dbReference>
<evidence type="ECO:0000256" key="3">
    <source>
        <dbReference type="SAM" id="MobiDB-lite"/>
    </source>
</evidence>
<dbReference type="GO" id="GO:0005975">
    <property type="term" value="P:carbohydrate metabolic process"/>
    <property type="evidence" value="ECO:0007669"/>
    <property type="project" value="InterPro"/>
</dbReference>
<dbReference type="InterPro" id="IPR017853">
    <property type="entry name" value="GH"/>
</dbReference>
<dbReference type="GO" id="GO:0004553">
    <property type="term" value="F:hydrolase activity, hydrolyzing O-glycosyl compounds"/>
    <property type="evidence" value="ECO:0007669"/>
    <property type="project" value="InterPro"/>
</dbReference>
<dbReference type="InterPro" id="IPR001764">
    <property type="entry name" value="Glyco_hydro_3_N"/>
</dbReference>
<reference evidence="5" key="2">
    <citation type="submission" date="2021-04" db="EMBL/GenBank/DDBJ databases">
        <authorList>
            <person name="Gilroy R."/>
        </authorList>
    </citation>
    <scope>NUCLEOTIDE SEQUENCE</scope>
    <source>
        <strain evidence="5">ChiGjej1B1-1692</strain>
    </source>
</reference>
<dbReference type="PRINTS" id="PR00133">
    <property type="entry name" value="GLHYDRLASE3"/>
</dbReference>
<accession>A0A9D2NUJ1</accession>
<dbReference type="InterPro" id="IPR036962">
    <property type="entry name" value="Glyco_hydro_3_N_sf"/>
</dbReference>
<dbReference type="AlphaFoldDB" id="A0A9D2NUJ1"/>
<dbReference type="Pfam" id="PF00933">
    <property type="entry name" value="Glyco_hydro_3"/>
    <property type="match status" value="1"/>
</dbReference>
<feature type="region of interest" description="Disordered" evidence="3">
    <location>
        <begin position="512"/>
        <end position="539"/>
    </location>
</feature>
<dbReference type="InterPro" id="IPR002772">
    <property type="entry name" value="Glyco_hydro_3_C"/>
</dbReference>
<dbReference type="SUPFAM" id="SSF51445">
    <property type="entry name" value="(Trans)glycosidases"/>
    <property type="match status" value="1"/>
</dbReference>
<dbReference type="Pfam" id="PF14310">
    <property type="entry name" value="Fn3-like"/>
    <property type="match status" value="1"/>
</dbReference>
<feature type="compositionally biased region" description="Low complexity" evidence="3">
    <location>
        <begin position="525"/>
        <end position="536"/>
    </location>
</feature>
<dbReference type="PANTHER" id="PTHR42715:SF10">
    <property type="entry name" value="BETA-GLUCOSIDASE"/>
    <property type="match status" value="1"/>
</dbReference>
<dbReference type="InterPro" id="IPR026891">
    <property type="entry name" value="Fn3-like"/>
</dbReference>
<dbReference type="InterPro" id="IPR013783">
    <property type="entry name" value="Ig-like_fold"/>
</dbReference>
<evidence type="ECO:0000259" key="4">
    <source>
        <dbReference type="SMART" id="SM01217"/>
    </source>
</evidence>
<proteinExistence type="inferred from homology"/>
<gene>
    <name evidence="5" type="ORF">H9757_03830</name>
</gene>
<dbReference type="PANTHER" id="PTHR42715">
    <property type="entry name" value="BETA-GLUCOSIDASE"/>
    <property type="match status" value="1"/>
</dbReference>
<feature type="domain" description="Fibronectin type III-like" evidence="4">
    <location>
        <begin position="345"/>
        <end position="416"/>
    </location>
</feature>
<dbReference type="InterPro" id="IPR050288">
    <property type="entry name" value="Cellulose_deg_GH3"/>
</dbReference>
<comment type="caution">
    <text evidence="5">The sequence shown here is derived from an EMBL/GenBank/DDBJ whole genome shotgun (WGS) entry which is preliminary data.</text>
</comment>
<comment type="similarity">
    <text evidence="1">Belongs to the glycosyl hydrolase 3 family.</text>
</comment>
<organism evidence="5 6">
    <name type="scientific">Candidatus Mediterraneibacter faecigallinarum</name>
    <dbReference type="NCBI Taxonomy" id="2838669"/>
    <lineage>
        <taxon>Bacteria</taxon>
        <taxon>Bacillati</taxon>
        <taxon>Bacillota</taxon>
        <taxon>Clostridia</taxon>
        <taxon>Lachnospirales</taxon>
        <taxon>Lachnospiraceae</taxon>
        <taxon>Mediterraneibacter</taxon>
    </lineage>
</organism>
<name>A0A9D2NUJ1_9FIRM</name>
<dbReference type="Gene3D" id="3.40.50.1700">
    <property type="entry name" value="Glycoside hydrolase family 3 C-terminal domain"/>
    <property type="match status" value="1"/>
</dbReference>
<keyword evidence="2 5" id="KW-0378">Hydrolase</keyword>
<evidence type="ECO:0000313" key="5">
    <source>
        <dbReference type="EMBL" id="HJC38182.1"/>
    </source>
</evidence>
<dbReference type="SMART" id="SM01217">
    <property type="entry name" value="Fn3_like"/>
    <property type="match status" value="1"/>
</dbReference>
<dbReference type="Pfam" id="PF01915">
    <property type="entry name" value="Glyco_hydro_3_C"/>
    <property type="match status" value="1"/>
</dbReference>
<evidence type="ECO:0000256" key="2">
    <source>
        <dbReference type="ARBA" id="ARBA00022801"/>
    </source>
</evidence>
<dbReference type="EMBL" id="DWWK01000047">
    <property type="protein sequence ID" value="HJC38182.1"/>
    <property type="molecule type" value="Genomic_DNA"/>
</dbReference>
<dbReference type="SUPFAM" id="SSF52279">
    <property type="entry name" value="Beta-D-glucan exohydrolase, C-terminal domain"/>
    <property type="match status" value="1"/>
</dbReference>
<sequence>MMRKIKERSFSGHLSQEPEEYEKIHARISRKAAAEGIVLLKNEDRLLPVRKGSRIALFGAGASRTVKGGTGSGDVNERESVSIFRGLKDAGYVITTEEWIAEYEELYMKKRREWKAEIQRKREAAQTSGNGGVDFFTVYSRTPFSVPAGPEVYRTEADLAVYVLSRAAGEGADRHASGGDYYLSGEEHRMLADLCGMYENVLVIVNTGGVTDLSFADEFPQVRGLLFVGQPGQEGGHAVADIISGVAVPSGKLTDTWALRYEDYPNSETFSHNNGNVEKERYEEGIYVGYRCFDTFGIPVRYCFGYGLSYTEFSIETGGAAVDRDGRVHVPVTVTNCGDVYTGKEVVQVYVSLPEGRLDKERRRLCAFAKTEELMPGACQTLDLSFTAEDLASYDERRAAWVLEKGLYGIFVGSSLESSTVRAALELPEEKVLAVAEHICPPEEMPDELALDAEERRMLYDELESLTEDVPRVLYDLSGKETEYFNYDHEEPEDEAAELAACLDTEQLVQLATGDPGKGQDSHLGSAGSSVPGSAGQTSQCAEAQGIADIILADGPAGLRLTKRYTVRDGRIVRLPVEATFENGFLYDGPKAEGTDYYQYCTAFPAGTLLAQSWNEELAAEVGSAVGDEMERFGITLWLAPGMNIHRNPLCGRSFEYYSEDPVISGRIAAAVTKGVQSHPGCGTTIKHFACNNQEDNRMGSDSILSERALREIYLRGFGIAIRESQPMSIMTSYNLVNGVHAANNYDLCMKAARCEFGFKGVIMTDWCTTENGDDCTASGCMRAGNDLVMPGQLSDHENIRCALADGTLSERELRNCITRLVRIVLRSNAYEGQGDAPCTQAGCGGSLSGSMA</sequence>
<dbReference type="Gene3D" id="3.20.20.300">
    <property type="entry name" value="Glycoside hydrolase, family 3, N-terminal domain"/>
    <property type="match status" value="1"/>
</dbReference>
<dbReference type="Gene3D" id="2.60.40.10">
    <property type="entry name" value="Immunoglobulins"/>
    <property type="match status" value="1"/>
</dbReference>
<evidence type="ECO:0000256" key="1">
    <source>
        <dbReference type="ARBA" id="ARBA00005336"/>
    </source>
</evidence>
<evidence type="ECO:0000313" key="6">
    <source>
        <dbReference type="Proteomes" id="UP000823894"/>
    </source>
</evidence>
<dbReference type="InterPro" id="IPR036881">
    <property type="entry name" value="Glyco_hydro_3_C_sf"/>
</dbReference>